<dbReference type="InterPro" id="IPR011437">
    <property type="entry name" value="DUF1540"/>
</dbReference>
<dbReference type="RefSeq" id="WP_133628466.1">
    <property type="nucleotide sequence ID" value="NZ_SOAZ01000014.1"/>
</dbReference>
<protein>
    <submittedName>
        <fullName evidence="2">Uncharacterized protein DUF1540</fullName>
    </submittedName>
</protein>
<sequence>MTEINQSIGCNVTECKYHAKSDEYCSLPHIKVVHHHHPAKTVECTDCGSFEPDPNYVK</sequence>
<dbReference type="Pfam" id="PF07561">
    <property type="entry name" value="DUF1540"/>
    <property type="match status" value="1"/>
</dbReference>
<evidence type="ECO:0000259" key="1">
    <source>
        <dbReference type="Pfam" id="PF07561"/>
    </source>
</evidence>
<organism evidence="2 3">
    <name type="scientific">Fonticella tunisiensis</name>
    <dbReference type="NCBI Taxonomy" id="1096341"/>
    <lineage>
        <taxon>Bacteria</taxon>
        <taxon>Bacillati</taxon>
        <taxon>Bacillota</taxon>
        <taxon>Clostridia</taxon>
        <taxon>Eubacteriales</taxon>
        <taxon>Clostridiaceae</taxon>
        <taxon>Fonticella</taxon>
    </lineage>
</organism>
<evidence type="ECO:0000313" key="2">
    <source>
        <dbReference type="EMBL" id="TDT52069.1"/>
    </source>
</evidence>
<dbReference type="OrthoDB" id="1756089at2"/>
<reference evidence="2 3" key="1">
    <citation type="submission" date="2019-03" db="EMBL/GenBank/DDBJ databases">
        <title>Genomic Encyclopedia of Type Strains, Phase IV (KMG-IV): sequencing the most valuable type-strain genomes for metagenomic binning, comparative biology and taxonomic classification.</title>
        <authorList>
            <person name="Goeker M."/>
        </authorList>
    </citation>
    <scope>NUCLEOTIDE SEQUENCE [LARGE SCALE GENOMIC DNA]</scope>
    <source>
        <strain evidence="2 3">DSM 24455</strain>
    </source>
</reference>
<evidence type="ECO:0000313" key="3">
    <source>
        <dbReference type="Proteomes" id="UP000295325"/>
    </source>
</evidence>
<proteinExistence type="predicted"/>
<feature type="domain" description="DUF1540" evidence="1">
    <location>
        <begin position="8"/>
        <end position="50"/>
    </location>
</feature>
<keyword evidence="3" id="KW-1185">Reference proteome</keyword>
<dbReference type="EMBL" id="SOAZ01000014">
    <property type="protein sequence ID" value="TDT52069.1"/>
    <property type="molecule type" value="Genomic_DNA"/>
</dbReference>
<accession>A0A4R7KCN2</accession>
<name>A0A4R7KCN2_9CLOT</name>
<dbReference type="Proteomes" id="UP000295325">
    <property type="component" value="Unassembled WGS sequence"/>
</dbReference>
<comment type="caution">
    <text evidence="2">The sequence shown here is derived from an EMBL/GenBank/DDBJ whole genome shotgun (WGS) entry which is preliminary data.</text>
</comment>
<gene>
    <name evidence="2" type="ORF">EDD71_11450</name>
</gene>
<dbReference type="AlphaFoldDB" id="A0A4R7KCN2"/>